<dbReference type="Pfam" id="PF22936">
    <property type="entry name" value="Pol_BBD"/>
    <property type="match status" value="1"/>
</dbReference>
<reference evidence="2 3" key="1">
    <citation type="submission" date="2022-05" db="EMBL/GenBank/DDBJ databases">
        <title>A multi-omics perspective on studying reproductive biology in Daphnia sinensis.</title>
        <authorList>
            <person name="Jia J."/>
        </authorList>
    </citation>
    <scope>NUCLEOTIDE SEQUENCE [LARGE SCALE GENOMIC DNA]</scope>
    <source>
        <strain evidence="2 3">WSL</strain>
    </source>
</reference>
<gene>
    <name evidence="2" type="ORF">GHT06_017050</name>
</gene>
<dbReference type="EMBL" id="WJBH02000006">
    <property type="protein sequence ID" value="KAI9557227.1"/>
    <property type="molecule type" value="Genomic_DNA"/>
</dbReference>
<proteinExistence type="predicted"/>
<name>A0AAD5KR25_9CRUS</name>
<comment type="caution">
    <text evidence="2">The sequence shown here is derived from an EMBL/GenBank/DDBJ whole genome shotgun (WGS) entry which is preliminary data.</text>
</comment>
<evidence type="ECO:0000313" key="2">
    <source>
        <dbReference type="EMBL" id="KAI9557227.1"/>
    </source>
</evidence>
<sequence length="101" mass="11103">MGRAKEENGTDHDEDNAFPALAYYTARSPLDWFADSGATQHMTYNKLLLRNYKPVIPGDWIVTGIGGTNLAVHGQGDVQFITQIEGIENNVIVPNVAFVPE</sequence>
<accession>A0AAD5KR25</accession>
<dbReference type="Proteomes" id="UP000820818">
    <property type="component" value="Linkage Group LG6"/>
</dbReference>
<protein>
    <recommendedName>
        <fullName evidence="1">Retrovirus-related Pol polyprotein from transposon TNT 1-94-like beta-barrel domain-containing protein</fullName>
    </recommendedName>
</protein>
<evidence type="ECO:0000259" key="1">
    <source>
        <dbReference type="Pfam" id="PF22936"/>
    </source>
</evidence>
<feature type="domain" description="Retrovirus-related Pol polyprotein from transposon TNT 1-94-like beta-barrel" evidence="1">
    <location>
        <begin position="32"/>
        <end position="101"/>
    </location>
</feature>
<evidence type="ECO:0000313" key="3">
    <source>
        <dbReference type="Proteomes" id="UP000820818"/>
    </source>
</evidence>
<dbReference type="AlphaFoldDB" id="A0AAD5KR25"/>
<dbReference type="InterPro" id="IPR054722">
    <property type="entry name" value="PolX-like_BBD"/>
</dbReference>
<organism evidence="2 3">
    <name type="scientific">Daphnia sinensis</name>
    <dbReference type="NCBI Taxonomy" id="1820382"/>
    <lineage>
        <taxon>Eukaryota</taxon>
        <taxon>Metazoa</taxon>
        <taxon>Ecdysozoa</taxon>
        <taxon>Arthropoda</taxon>
        <taxon>Crustacea</taxon>
        <taxon>Branchiopoda</taxon>
        <taxon>Diplostraca</taxon>
        <taxon>Cladocera</taxon>
        <taxon>Anomopoda</taxon>
        <taxon>Daphniidae</taxon>
        <taxon>Daphnia</taxon>
        <taxon>Daphnia similis group</taxon>
    </lineage>
</organism>
<keyword evidence="3" id="KW-1185">Reference proteome</keyword>